<name>A0A1I8NHC5_MUSDO</name>
<dbReference type="eggNOG" id="ENOG502T6QA">
    <property type="taxonomic scope" value="Eukaryota"/>
</dbReference>
<evidence type="ECO:0000313" key="3">
    <source>
        <dbReference type="Proteomes" id="UP001652621"/>
    </source>
</evidence>
<reference evidence="2" key="1">
    <citation type="submission" date="2020-05" db="UniProtKB">
        <authorList>
            <consortium name="EnsemblMetazoa"/>
        </authorList>
    </citation>
    <scope>IDENTIFICATION</scope>
    <source>
        <strain evidence="2">Aabys</strain>
    </source>
</reference>
<dbReference type="RefSeq" id="XP_005191367.1">
    <property type="nucleotide sequence ID" value="XM_005191310.3"/>
</dbReference>
<feature type="chain" id="PRO_5044561670" evidence="1">
    <location>
        <begin position="21"/>
        <end position="64"/>
    </location>
</feature>
<dbReference type="KEGG" id="mde:101894890"/>
<dbReference type="VEuPathDB" id="VectorBase:MDOA015149"/>
<dbReference type="AlphaFoldDB" id="A0A1I8NHC5"/>
<evidence type="ECO:0000256" key="1">
    <source>
        <dbReference type="SAM" id="SignalP"/>
    </source>
</evidence>
<organism evidence="2">
    <name type="scientific">Musca domestica</name>
    <name type="common">House fly</name>
    <dbReference type="NCBI Taxonomy" id="7370"/>
    <lineage>
        <taxon>Eukaryota</taxon>
        <taxon>Metazoa</taxon>
        <taxon>Ecdysozoa</taxon>
        <taxon>Arthropoda</taxon>
        <taxon>Hexapoda</taxon>
        <taxon>Insecta</taxon>
        <taxon>Pterygota</taxon>
        <taxon>Neoptera</taxon>
        <taxon>Endopterygota</taxon>
        <taxon>Diptera</taxon>
        <taxon>Brachycera</taxon>
        <taxon>Muscomorpha</taxon>
        <taxon>Muscoidea</taxon>
        <taxon>Muscidae</taxon>
        <taxon>Musca</taxon>
    </lineage>
</organism>
<dbReference type="Proteomes" id="UP001652621">
    <property type="component" value="Unplaced"/>
</dbReference>
<dbReference type="GeneID" id="101894890"/>
<reference evidence="4" key="2">
    <citation type="submission" date="2025-04" db="UniProtKB">
        <authorList>
            <consortium name="RefSeq"/>
        </authorList>
    </citation>
    <scope>IDENTIFICATION</scope>
    <source>
        <strain evidence="4">Aabys</strain>
    </source>
</reference>
<evidence type="ECO:0000313" key="2">
    <source>
        <dbReference type="EnsemblMetazoa" id="MDOA015149-PA"/>
    </source>
</evidence>
<gene>
    <name evidence="2" type="primary">101894890</name>
    <name evidence="4" type="synonym">LOC101894890</name>
</gene>
<dbReference type="EnsemblMetazoa" id="MDOA015149-RA">
    <property type="protein sequence ID" value="MDOA015149-PA"/>
    <property type="gene ID" value="MDOA015149"/>
</dbReference>
<evidence type="ECO:0000313" key="4">
    <source>
        <dbReference type="RefSeq" id="XP_005191367.1"/>
    </source>
</evidence>
<proteinExistence type="predicted"/>
<protein>
    <submittedName>
        <fullName evidence="4">Uncharacterized protein LOC101894890</fullName>
    </submittedName>
</protein>
<feature type="signal peptide" evidence="1">
    <location>
        <begin position="1"/>
        <end position="20"/>
    </location>
</feature>
<sequence length="64" mass="6780">MKFLVLAVIVCIACIAFVSAVPVEEAIPQGIDGGAVAGSEPVNPTDDQSFFLKFKLLKKLLFLG</sequence>
<dbReference type="OrthoDB" id="8011758at2759"/>
<keyword evidence="1" id="KW-0732">Signal</keyword>
<accession>A0A1I8NHC5</accession>
<keyword evidence="3" id="KW-1185">Reference proteome</keyword>
<dbReference type="VEuPathDB" id="VectorBase:MDOMA2_008471"/>